<proteinExistence type="predicted"/>
<dbReference type="EMBL" id="BART01006257">
    <property type="protein sequence ID" value="GAG60255.1"/>
    <property type="molecule type" value="Genomic_DNA"/>
</dbReference>
<sequence length="95" mass="10775">MGDPQSYDEGFDDGLASNKKRIAELEMELALMKAIRPSQQEIDDKDKLISEMTEGAEKLLEENASLKEQLVLWKNHYEELADGILQLEVHSQEGV</sequence>
<evidence type="ECO:0000313" key="2">
    <source>
        <dbReference type="EMBL" id="GAG60255.1"/>
    </source>
</evidence>
<protein>
    <submittedName>
        <fullName evidence="2">Uncharacterized protein</fullName>
    </submittedName>
</protein>
<dbReference type="AlphaFoldDB" id="X0YVJ1"/>
<keyword evidence="1" id="KW-0175">Coiled coil</keyword>
<accession>X0YVJ1</accession>
<gene>
    <name evidence="2" type="ORF">S01H4_14262</name>
</gene>
<comment type="caution">
    <text evidence="2">The sequence shown here is derived from an EMBL/GenBank/DDBJ whole genome shotgun (WGS) entry which is preliminary data.</text>
</comment>
<evidence type="ECO:0000256" key="1">
    <source>
        <dbReference type="SAM" id="Coils"/>
    </source>
</evidence>
<name>X0YVJ1_9ZZZZ</name>
<feature type="coiled-coil region" evidence="1">
    <location>
        <begin position="49"/>
        <end position="76"/>
    </location>
</feature>
<reference evidence="2" key="1">
    <citation type="journal article" date="2014" name="Front. Microbiol.">
        <title>High frequency of phylogenetically diverse reductive dehalogenase-homologous genes in deep subseafloor sedimentary metagenomes.</title>
        <authorList>
            <person name="Kawai M."/>
            <person name="Futagami T."/>
            <person name="Toyoda A."/>
            <person name="Takaki Y."/>
            <person name="Nishi S."/>
            <person name="Hori S."/>
            <person name="Arai W."/>
            <person name="Tsubouchi T."/>
            <person name="Morono Y."/>
            <person name="Uchiyama I."/>
            <person name="Ito T."/>
            <person name="Fujiyama A."/>
            <person name="Inagaki F."/>
            <person name="Takami H."/>
        </authorList>
    </citation>
    <scope>NUCLEOTIDE SEQUENCE</scope>
    <source>
        <strain evidence="2">Expedition CK06-06</strain>
    </source>
</reference>
<organism evidence="2">
    <name type="scientific">marine sediment metagenome</name>
    <dbReference type="NCBI Taxonomy" id="412755"/>
    <lineage>
        <taxon>unclassified sequences</taxon>
        <taxon>metagenomes</taxon>
        <taxon>ecological metagenomes</taxon>
    </lineage>
</organism>